<comment type="similarity">
    <text evidence="10">Belongs to the GGGP/HepGP synthase family. Group I subfamily.</text>
</comment>
<evidence type="ECO:0000256" key="6">
    <source>
        <dbReference type="ARBA" id="ARBA00023098"/>
    </source>
</evidence>
<dbReference type="GO" id="GO:0000287">
    <property type="term" value="F:magnesium ion binding"/>
    <property type="evidence" value="ECO:0007669"/>
    <property type="project" value="UniProtKB-UniRule"/>
</dbReference>
<keyword evidence="8 10" id="KW-1208">Phospholipid metabolism</keyword>
<dbReference type="CDD" id="cd02812">
    <property type="entry name" value="PcrB_like"/>
    <property type="match status" value="1"/>
</dbReference>
<evidence type="ECO:0000313" key="12">
    <source>
        <dbReference type="Proteomes" id="UP001595921"/>
    </source>
</evidence>
<dbReference type="GO" id="GO:0047294">
    <property type="term" value="F:phosphoglycerol geranylgeranyltransferase activity"/>
    <property type="evidence" value="ECO:0007669"/>
    <property type="project" value="UniProtKB-UniRule"/>
</dbReference>
<dbReference type="GO" id="GO:0120536">
    <property type="term" value="F:heptaprenylglyceryl phosphate synthase activity"/>
    <property type="evidence" value="ECO:0007669"/>
    <property type="project" value="UniProtKB-ARBA"/>
</dbReference>
<dbReference type="Pfam" id="PF01884">
    <property type="entry name" value="PcrB"/>
    <property type="match status" value="1"/>
</dbReference>
<keyword evidence="6 10" id="KW-0443">Lipid metabolism</keyword>
<dbReference type="Proteomes" id="UP001595921">
    <property type="component" value="Unassembled WGS sequence"/>
</dbReference>
<dbReference type="NCBIfam" id="NF003199">
    <property type="entry name" value="PRK04169.1-3"/>
    <property type="match status" value="1"/>
</dbReference>
<keyword evidence="12" id="KW-1185">Reference proteome</keyword>
<reference evidence="11 12" key="1">
    <citation type="journal article" date="2019" name="Int. J. Syst. Evol. Microbiol.">
        <title>The Global Catalogue of Microorganisms (GCM) 10K type strain sequencing project: providing services to taxonomists for standard genome sequencing and annotation.</title>
        <authorList>
            <consortium name="The Broad Institute Genomics Platform"/>
            <consortium name="The Broad Institute Genome Sequencing Center for Infectious Disease"/>
            <person name="Wu L."/>
            <person name="Ma J."/>
        </authorList>
    </citation>
    <scope>NUCLEOTIDE SEQUENCE [LARGE SCALE GENOMIC DNA]</scope>
    <source>
        <strain evidence="11 12">CGMCC 1.12553</strain>
    </source>
</reference>
<comment type="catalytic activity">
    <reaction evidence="9 10">
        <text>sn-glycerol 1-phosphate + (2E,6E,10E)-geranylgeranyl diphosphate = sn-3-O-(geranylgeranyl)glycerol 1-phosphate + diphosphate</text>
        <dbReference type="Rhea" id="RHEA:23404"/>
        <dbReference type="ChEBI" id="CHEBI:33019"/>
        <dbReference type="ChEBI" id="CHEBI:57677"/>
        <dbReference type="ChEBI" id="CHEBI:57685"/>
        <dbReference type="ChEBI" id="CHEBI:58756"/>
        <dbReference type="EC" id="2.5.1.41"/>
    </reaction>
</comment>
<evidence type="ECO:0000256" key="1">
    <source>
        <dbReference type="ARBA" id="ARBA00022490"/>
    </source>
</evidence>
<evidence type="ECO:0000256" key="7">
    <source>
        <dbReference type="ARBA" id="ARBA00023209"/>
    </source>
</evidence>
<name>A0ABD5P7E3_9EURY</name>
<gene>
    <name evidence="11" type="ORF">ACFO0N_02475</name>
</gene>
<keyword evidence="5 10" id="KW-0460">Magnesium</keyword>
<feature type="binding site" evidence="10">
    <location>
        <position position="13"/>
    </location>
    <ligand>
        <name>sn-glycerol 1-phosphate</name>
        <dbReference type="ChEBI" id="CHEBI:57685"/>
    </ligand>
</feature>
<feature type="binding site" evidence="10">
    <location>
        <begin position="162"/>
        <end position="167"/>
    </location>
    <ligand>
        <name>sn-glycerol 1-phosphate</name>
        <dbReference type="ChEBI" id="CHEBI:57685"/>
    </ligand>
</feature>
<dbReference type="HAMAP" id="MF_00112">
    <property type="entry name" value="GGGP_HepGP_synthase"/>
    <property type="match status" value="1"/>
</dbReference>
<dbReference type="EMBL" id="JBHSDS010000002">
    <property type="protein sequence ID" value="MFC4356810.1"/>
    <property type="molecule type" value="Genomic_DNA"/>
</dbReference>
<evidence type="ECO:0000256" key="10">
    <source>
        <dbReference type="HAMAP-Rule" id="MF_00112"/>
    </source>
</evidence>
<comment type="cofactor">
    <cofactor evidence="10">
        <name>Mg(2+)</name>
        <dbReference type="ChEBI" id="CHEBI:18420"/>
    </cofactor>
</comment>
<evidence type="ECO:0000313" key="11">
    <source>
        <dbReference type="EMBL" id="MFC4356810.1"/>
    </source>
</evidence>
<dbReference type="NCBIfam" id="TIGR01768">
    <property type="entry name" value="GGGP-family"/>
    <property type="match status" value="1"/>
</dbReference>
<dbReference type="Gene3D" id="3.20.20.390">
    <property type="entry name" value="FMN-linked oxidoreductases"/>
    <property type="match status" value="1"/>
</dbReference>
<dbReference type="RefSeq" id="WP_267625251.1">
    <property type="nucleotide sequence ID" value="NZ_JAODIW010000010.1"/>
</dbReference>
<keyword evidence="7 10" id="KW-0594">Phospholipid biosynthesis</keyword>
<dbReference type="GO" id="GO:0005737">
    <property type="term" value="C:cytoplasm"/>
    <property type="evidence" value="ECO:0007669"/>
    <property type="project" value="UniProtKB-SubCell"/>
</dbReference>
<dbReference type="PANTHER" id="PTHR40029">
    <property type="match status" value="1"/>
</dbReference>
<evidence type="ECO:0000256" key="8">
    <source>
        <dbReference type="ARBA" id="ARBA00023264"/>
    </source>
</evidence>
<dbReference type="PANTHER" id="PTHR40029:SF2">
    <property type="entry name" value="HEPTAPRENYLGLYCERYL PHOSPHATE SYNTHASE"/>
    <property type="match status" value="1"/>
</dbReference>
<dbReference type="InterPro" id="IPR039074">
    <property type="entry name" value="GGGP/HepGP_synthase_I"/>
</dbReference>
<dbReference type="InterPro" id="IPR026417">
    <property type="entry name" value="GGGPS_halobacteria"/>
</dbReference>
<keyword evidence="2 10" id="KW-0444">Lipid biosynthesis</keyword>
<dbReference type="InterPro" id="IPR038597">
    <property type="entry name" value="GGGP/HepGP_synthase_sf"/>
</dbReference>
<comment type="caution">
    <text evidence="11">The sequence shown here is derived from an EMBL/GenBank/DDBJ whole genome shotgun (WGS) entry which is preliminary data.</text>
</comment>
<comment type="caution">
    <text evidence="10">Lacks conserved residue(s) required for the propagation of feature annotation.</text>
</comment>
<dbReference type="InterPro" id="IPR008205">
    <property type="entry name" value="GGGP_HepGP_synthase"/>
</dbReference>
<feature type="binding site" evidence="10">
    <location>
        <begin position="212"/>
        <end position="213"/>
    </location>
    <ligand>
        <name>sn-glycerol 1-phosphate</name>
        <dbReference type="ChEBI" id="CHEBI:57685"/>
    </ligand>
</feature>
<evidence type="ECO:0000256" key="5">
    <source>
        <dbReference type="ARBA" id="ARBA00022842"/>
    </source>
</evidence>
<accession>A0ABD5P7E3</accession>
<evidence type="ECO:0000256" key="4">
    <source>
        <dbReference type="ARBA" id="ARBA00022723"/>
    </source>
</evidence>
<proteinExistence type="inferred from homology"/>
<feature type="binding site" evidence="10">
    <location>
        <position position="42"/>
    </location>
    <ligand>
        <name>Mg(2+)</name>
        <dbReference type="ChEBI" id="CHEBI:18420"/>
    </ligand>
</feature>
<evidence type="ECO:0000256" key="2">
    <source>
        <dbReference type="ARBA" id="ARBA00022516"/>
    </source>
</evidence>
<dbReference type="EC" id="2.5.1.41" evidence="10"/>
<protein>
    <recommendedName>
        <fullName evidence="10">Geranylgeranylglyceryl phosphate synthase</fullName>
        <shortName evidence="10">GGGP synthase</shortName>
        <shortName evidence="10">GGGPS</shortName>
        <ecNumber evidence="10">2.5.1.41</ecNumber>
    </recommendedName>
    <alternativeName>
        <fullName evidence="10">(S)-3-O-geranylgeranylglyceryl phosphate synthase</fullName>
    </alternativeName>
    <alternativeName>
        <fullName evidence="10">Phosphoglycerol geranylgeranyltransferase</fullName>
    </alternativeName>
</protein>
<evidence type="ECO:0000256" key="3">
    <source>
        <dbReference type="ARBA" id="ARBA00022679"/>
    </source>
</evidence>
<organism evidence="11 12">
    <name type="scientific">Halobium salinum</name>
    <dbReference type="NCBI Taxonomy" id="1364940"/>
    <lineage>
        <taxon>Archaea</taxon>
        <taxon>Methanobacteriati</taxon>
        <taxon>Methanobacteriota</taxon>
        <taxon>Stenosarchaea group</taxon>
        <taxon>Halobacteria</taxon>
        <taxon>Halobacteriales</taxon>
        <taxon>Haloferacaceae</taxon>
        <taxon>Halobium</taxon>
    </lineage>
</organism>
<evidence type="ECO:0000256" key="9">
    <source>
        <dbReference type="ARBA" id="ARBA00047288"/>
    </source>
</evidence>
<sequence length="243" mass="26363">MSAPWSEWDHVTKVDPDKSLADGETFEDVCETGTDALEIGGTMDITQEKMNRVVEACSKYDVPLYQEPSNPGVVVESDALDGYLIPTVFNAEDSFWITGAHKEWVRIEDGMDWARTHTEAYIVLNPDASVAELTNADTDQSADDVASFARVAEKMFGQEIVYVEYSGTYGDTEIVGAAHDALDEATLFYGGGVRDYDAAYEMGGVSDVVVVGDLLHDEGVDAVRETVEGAKDAHAEVVDATAE</sequence>
<comment type="subcellular location">
    <subcellularLocation>
        <location evidence="10">Cytoplasm</location>
    </subcellularLocation>
</comment>
<keyword evidence="3 10" id="KW-0808">Transferase</keyword>
<keyword evidence="4 10" id="KW-0479">Metal-binding</keyword>
<feature type="binding site" evidence="10">
    <location>
        <position position="192"/>
    </location>
    <ligand>
        <name>sn-glycerol 1-phosphate</name>
        <dbReference type="ChEBI" id="CHEBI:57685"/>
    </ligand>
</feature>
<comment type="function">
    <text evidence="10">Prenyltransferase that catalyzes the transfer of the geranylgeranyl moiety of geranylgeranyl diphosphate (GGPP) to the C3 hydroxyl of sn-glycerol-1-phosphate (G1P). This reaction is the first ether-bond-formation step in the biosynthesis of archaeal membrane lipids.</text>
</comment>
<dbReference type="NCBIfam" id="TIGR04147">
    <property type="entry name" value="GGGPS_Halobact"/>
    <property type="match status" value="1"/>
</dbReference>
<keyword evidence="1 10" id="KW-0963">Cytoplasm</keyword>
<dbReference type="AlphaFoldDB" id="A0ABD5P7E3"/>
<dbReference type="GO" id="GO:0046474">
    <property type="term" value="P:glycerophospholipid biosynthetic process"/>
    <property type="evidence" value="ECO:0007669"/>
    <property type="project" value="UniProtKB-UniRule"/>
</dbReference>
<feature type="binding site" evidence="10">
    <location>
        <position position="15"/>
    </location>
    <ligand>
        <name>Mg(2+)</name>
        <dbReference type="ChEBI" id="CHEBI:18420"/>
    </ligand>
</feature>
<dbReference type="SUPFAM" id="SSF51395">
    <property type="entry name" value="FMN-linked oxidoreductases"/>
    <property type="match status" value="1"/>
</dbReference>
<comment type="pathway">
    <text evidence="10">Membrane lipid metabolism; glycerophospholipid metabolism.</text>
</comment>